<dbReference type="EMBL" id="VIFY01000036">
    <property type="protein sequence ID" value="TQB74013.1"/>
    <property type="molecule type" value="Genomic_DNA"/>
</dbReference>
<dbReference type="PANTHER" id="PTHR20958:SF6">
    <property type="entry name" value="GLYCINE N-ACYLTRANSFERASE-LIKE PROTEIN"/>
    <property type="match status" value="1"/>
</dbReference>
<proteinExistence type="predicted"/>
<gene>
    <name evidence="2" type="ORF">MPDQ_005212</name>
</gene>
<keyword evidence="3" id="KW-1185">Reference proteome</keyword>
<dbReference type="InterPro" id="IPR016181">
    <property type="entry name" value="Acyl_CoA_acyltransferase"/>
</dbReference>
<reference evidence="2 3" key="1">
    <citation type="submission" date="2019-06" db="EMBL/GenBank/DDBJ databases">
        <title>Wine fermentation using esterase from Monascus purpureus.</title>
        <authorList>
            <person name="Geng C."/>
            <person name="Zhang Y."/>
        </authorList>
    </citation>
    <scope>NUCLEOTIDE SEQUENCE [LARGE SCALE GENOMIC DNA]</scope>
    <source>
        <strain evidence="2">HQ1</strain>
    </source>
</reference>
<evidence type="ECO:0000256" key="1">
    <source>
        <dbReference type="SAM" id="MobiDB-lite"/>
    </source>
</evidence>
<organism evidence="2 3">
    <name type="scientific">Monascus purpureus</name>
    <name type="common">Red mold</name>
    <name type="synonym">Monascus anka</name>
    <dbReference type="NCBI Taxonomy" id="5098"/>
    <lineage>
        <taxon>Eukaryota</taxon>
        <taxon>Fungi</taxon>
        <taxon>Dikarya</taxon>
        <taxon>Ascomycota</taxon>
        <taxon>Pezizomycotina</taxon>
        <taxon>Eurotiomycetes</taxon>
        <taxon>Eurotiomycetidae</taxon>
        <taxon>Eurotiales</taxon>
        <taxon>Aspergillaceae</taxon>
        <taxon>Monascus</taxon>
    </lineage>
</organism>
<evidence type="ECO:0000313" key="2">
    <source>
        <dbReference type="EMBL" id="TQB74013.1"/>
    </source>
</evidence>
<comment type="caution">
    <text evidence="2">The sequence shown here is derived from an EMBL/GenBank/DDBJ whole genome shotgun (WGS) entry which is preliminary data.</text>
</comment>
<dbReference type="PANTHER" id="PTHR20958">
    <property type="entry name" value="GLYCINE N-ACYLTRANSFERASE-LIKE PROTEIN"/>
    <property type="match status" value="1"/>
</dbReference>
<evidence type="ECO:0008006" key="4">
    <source>
        <dbReference type="Google" id="ProtNLM"/>
    </source>
</evidence>
<dbReference type="Proteomes" id="UP000319663">
    <property type="component" value="Unassembled WGS sequence"/>
</dbReference>
<sequence length="414" mass="45037">MAPLIYIHPNPEQTIIPLLRAHFPYSVSLLRRIQHALAYSSSTARVLATFPPNATGAVTDLRSPWLAAYVDLFRGRETQIILYSSLQRDAPTDSNPVLAGNEKQHSEAENATANANAKGDAVSTLSTTDPAVLDLVRGQLLGLLVYIKAKLLPEYLATQCHPDGPSTGANGANTTKKDHTIPPPPPQAFLIGCLHTGLQSLLTASGTYTDPNPWAGVKIHRFDNPPYVKYLFPPAILETSIVEEGYTLPPGYRFEDKYGRRGLQSYQFDLVQSRTHIPRSSESLGCMPSLGIYFSGTATATATQQGDDQDQDKEWPIAWAFIGFDGALATLHVEPEHRGKGLAVHLSKEVMKRGLSAKGPFRTPVSSSGGREDGGWGHVEVAMNNVASRRVMEKVGGETGWTVTWTVVELVDLD</sequence>
<dbReference type="SUPFAM" id="SSF55729">
    <property type="entry name" value="Acyl-CoA N-acyltransferases (Nat)"/>
    <property type="match status" value="1"/>
</dbReference>
<accession>A0A507R1D0</accession>
<feature type="region of interest" description="Disordered" evidence="1">
    <location>
        <begin position="357"/>
        <end position="377"/>
    </location>
</feature>
<name>A0A507R1D0_MONPU</name>
<dbReference type="AlphaFoldDB" id="A0A507R1D0"/>
<evidence type="ECO:0000313" key="3">
    <source>
        <dbReference type="Proteomes" id="UP000319663"/>
    </source>
</evidence>
<protein>
    <recommendedName>
        <fullName evidence="4">FR47-like domain-containing protein</fullName>
    </recommendedName>
</protein>
<dbReference type="InterPro" id="IPR053225">
    <property type="entry name" value="Acyl-CoA_N-acyltransferase"/>
</dbReference>
<dbReference type="Gene3D" id="3.40.630.30">
    <property type="match status" value="1"/>
</dbReference>
<feature type="region of interest" description="Disordered" evidence="1">
    <location>
        <begin position="89"/>
        <end position="117"/>
    </location>
</feature>